<dbReference type="OrthoDB" id="9802763at2"/>
<protein>
    <submittedName>
        <fullName evidence="1">Cytochrome oxidase maturation protein cbb3-type</fullName>
    </submittedName>
</protein>
<dbReference type="RefSeq" id="WP_145265459.1">
    <property type="nucleotide sequence ID" value="NZ_CP036316.1"/>
</dbReference>
<dbReference type="NCBIfam" id="TIGR00847">
    <property type="entry name" value="ccoS"/>
    <property type="match status" value="1"/>
</dbReference>
<reference evidence="1 2" key="1">
    <citation type="submission" date="2019-02" db="EMBL/GenBank/DDBJ databases">
        <title>Deep-cultivation of Planctomycetes and their phenomic and genomic characterization uncovers novel biology.</title>
        <authorList>
            <person name="Wiegand S."/>
            <person name="Jogler M."/>
            <person name="Boedeker C."/>
            <person name="Pinto D."/>
            <person name="Vollmers J."/>
            <person name="Rivas-Marin E."/>
            <person name="Kohn T."/>
            <person name="Peeters S.H."/>
            <person name="Heuer A."/>
            <person name="Rast P."/>
            <person name="Oberbeckmann S."/>
            <person name="Bunk B."/>
            <person name="Jeske O."/>
            <person name="Meyerdierks A."/>
            <person name="Storesund J.E."/>
            <person name="Kallscheuer N."/>
            <person name="Luecker S."/>
            <person name="Lage O.M."/>
            <person name="Pohl T."/>
            <person name="Merkel B.J."/>
            <person name="Hornburger P."/>
            <person name="Mueller R.-W."/>
            <person name="Bruemmer F."/>
            <person name="Labrenz M."/>
            <person name="Spormann A.M."/>
            <person name="Op den Camp H."/>
            <person name="Overmann J."/>
            <person name="Amann R."/>
            <person name="Jetten M.S.M."/>
            <person name="Mascher T."/>
            <person name="Medema M.H."/>
            <person name="Devos D.P."/>
            <person name="Kaster A.-K."/>
            <person name="Ovreas L."/>
            <person name="Rohde M."/>
            <person name="Galperin M.Y."/>
            <person name="Jogler C."/>
        </authorList>
    </citation>
    <scope>NUCLEOTIDE SEQUENCE [LARGE SCALE GENOMIC DNA]</scope>
    <source>
        <strain evidence="1 2">V22</strain>
    </source>
</reference>
<evidence type="ECO:0000313" key="2">
    <source>
        <dbReference type="Proteomes" id="UP000319976"/>
    </source>
</evidence>
<name>A0A517TDF9_9PLAN</name>
<dbReference type="EMBL" id="CP036316">
    <property type="protein sequence ID" value="QDT66401.1"/>
    <property type="molecule type" value="Genomic_DNA"/>
</dbReference>
<gene>
    <name evidence="1" type="ORF">V22_36680</name>
</gene>
<sequence>MSVLYIAVPVALLIAAGAVWAFIWSVKSGQLDDLETPAARMLFDDEPTTGQKKTSSVDDA</sequence>
<dbReference type="PANTHER" id="PTHR41532">
    <property type="entry name" value="FIXS PROTEIN"/>
    <property type="match status" value="1"/>
</dbReference>
<dbReference type="AlphaFoldDB" id="A0A517TDF9"/>
<dbReference type="KEGG" id="chya:V22_36680"/>
<dbReference type="InterPro" id="IPR004714">
    <property type="entry name" value="Cyt_oxidase_maturation_cbb3"/>
</dbReference>
<dbReference type="PANTHER" id="PTHR41532:SF1">
    <property type="entry name" value="FIXS PROTEIN"/>
    <property type="match status" value="1"/>
</dbReference>
<proteinExistence type="predicted"/>
<accession>A0A517TDF9</accession>
<dbReference type="Proteomes" id="UP000319976">
    <property type="component" value="Chromosome"/>
</dbReference>
<evidence type="ECO:0000313" key="1">
    <source>
        <dbReference type="EMBL" id="QDT66401.1"/>
    </source>
</evidence>
<organism evidence="1 2">
    <name type="scientific">Calycomorphotria hydatis</name>
    <dbReference type="NCBI Taxonomy" id="2528027"/>
    <lineage>
        <taxon>Bacteria</taxon>
        <taxon>Pseudomonadati</taxon>
        <taxon>Planctomycetota</taxon>
        <taxon>Planctomycetia</taxon>
        <taxon>Planctomycetales</taxon>
        <taxon>Planctomycetaceae</taxon>
        <taxon>Calycomorphotria</taxon>
    </lineage>
</organism>
<dbReference type="Pfam" id="PF03597">
    <property type="entry name" value="FixS"/>
    <property type="match status" value="1"/>
</dbReference>
<keyword evidence="2" id="KW-1185">Reference proteome</keyword>